<comment type="caution">
    <text evidence="1">The sequence shown here is derived from an EMBL/GenBank/DDBJ whole genome shotgun (WGS) entry which is preliminary data.</text>
</comment>
<dbReference type="Proteomes" id="UP001501237">
    <property type="component" value="Unassembled WGS sequence"/>
</dbReference>
<evidence type="ECO:0000313" key="2">
    <source>
        <dbReference type="Proteomes" id="UP001501237"/>
    </source>
</evidence>
<reference evidence="2" key="1">
    <citation type="journal article" date="2019" name="Int. J. Syst. Evol. Microbiol.">
        <title>The Global Catalogue of Microorganisms (GCM) 10K type strain sequencing project: providing services to taxonomists for standard genome sequencing and annotation.</title>
        <authorList>
            <consortium name="The Broad Institute Genomics Platform"/>
            <consortium name="The Broad Institute Genome Sequencing Center for Infectious Disease"/>
            <person name="Wu L."/>
            <person name="Ma J."/>
        </authorList>
    </citation>
    <scope>NUCLEOTIDE SEQUENCE [LARGE SCALE GENOMIC DNA]</scope>
    <source>
        <strain evidence="2">JCM 9377</strain>
    </source>
</reference>
<accession>A0ABP6Q796</accession>
<dbReference type="InterPro" id="IPR045428">
    <property type="entry name" value="EACC1"/>
</dbReference>
<organism evidence="1 2">
    <name type="scientific">Actinocorallia longicatena</name>
    <dbReference type="NCBI Taxonomy" id="111803"/>
    <lineage>
        <taxon>Bacteria</taxon>
        <taxon>Bacillati</taxon>
        <taxon>Actinomycetota</taxon>
        <taxon>Actinomycetes</taxon>
        <taxon>Streptosporangiales</taxon>
        <taxon>Thermomonosporaceae</taxon>
        <taxon>Actinocorallia</taxon>
    </lineage>
</organism>
<dbReference type="EMBL" id="BAAAUV010000005">
    <property type="protein sequence ID" value="GAA3208824.1"/>
    <property type="molecule type" value="Genomic_DNA"/>
</dbReference>
<dbReference type="RefSeq" id="WP_344826839.1">
    <property type="nucleotide sequence ID" value="NZ_BAAAUV010000005.1"/>
</dbReference>
<gene>
    <name evidence="1" type="ORF">GCM10010468_25950</name>
</gene>
<sequence>MARIAVIEVTDGDADLFRKDELTRLLRRALSERGLPADFVSLMPPGTPSMATAALLVPLFEPRPATALAEAVRAWLAGRPGTLVTVTIDGDTIELADPVRKHEFTTWLLRRSGFDELS</sequence>
<proteinExistence type="predicted"/>
<evidence type="ECO:0000313" key="1">
    <source>
        <dbReference type="EMBL" id="GAA3208824.1"/>
    </source>
</evidence>
<name>A0ABP6Q796_9ACTN</name>
<protein>
    <submittedName>
        <fullName evidence="1">Uncharacterized protein</fullName>
    </submittedName>
</protein>
<keyword evidence="2" id="KW-1185">Reference proteome</keyword>
<dbReference type="Pfam" id="PF19953">
    <property type="entry name" value="EACC1"/>
    <property type="match status" value="1"/>
</dbReference>